<dbReference type="Proteomes" id="UP000309997">
    <property type="component" value="Unassembled WGS sequence"/>
</dbReference>
<comment type="caution">
    <text evidence="1">The sequence shown here is derived from an EMBL/GenBank/DDBJ whole genome shotgun (WGS) entry which is preliminary data.</text>
</comment>
<protein>
    <submittedName>
        <fullName evidence="1">Uncharacterized protein</fullName>
    </submittedName>
</protein>
<reference evidence="1 2" key="1">
    <citation type="journal article" date="2024" name="Plant Biotechnol. J.">
        <title>Genome and CRISPR/Cas9 system of a widespread forest tree (Populus alba) in the world.</title>
        <authorList>
            <person name="Liu Y.J."/>
            <person name="Jiang P.F."/>
            <person name="Han X.M."/>
            <person name="Li X.Y."/>
            <person name="Wang H.M."/>
            <person name="Wang Y.J."/>
            <person name="Wang X.X."/>
            <person name="Zeng Q.Y."/>
        </authorList>
    </citation>
    <scope>NUCLEOTIDE SEQUENCE [LARGE SCALE GENOMIC DNA]</scope>
    <source>
        <strain evidence="2">cv. PAL-ZL1</strain>
    </source>
</reference>
<name>A0ACC4CW09_POPAL</name>
<keyword evidence="2" id="KW-1185">Reference proteome</keyword>
<organism evidence="1 2">
    <name type="scientific">Populus alba</name>
    <name type="common">White poplar</name>
    <dbReference type="NCBI Taxonomy" id="43335"/>
    <lineage>
        <taxon>Eukaryota</taxon>
        <taxon>Viridiplantae</taxon>
        <taxon>Streptophyta</taxon>
        <taxon>Embryophyta</taxon>
        <taxon>Tracheophyta</taxon>
        <taxon>Spermatophyta</taxon>
        <taxon>Magnoliopsida</taxon>
        <taxon>eudicotyledons</taxon>
        <taxon>Gunneridae</taxon>
        <taxon>Pentapetalae</taxon>
        <taxon>rosids</taxon>
        <taxon>fabids</taxon>
        <taxon>Malpighiales</taxon>
        <taxon>Salicaceae</taxon>
        <taxon>Saliceae</taxon>
        <taxon>Populus</taxon>
    </lineage>
</organism>
<gene>
    <name evidence="1" type="ORF">D5086_000462</name>
</gene>
<accession>A0ACC4CW09</accession>
<dbReference type="EMBL" id="RCHU02000001">
    <property type="protein sequence ID" value="KAL3609442.1"/>
    <property type="molecule type" value="Genomic_DNA"/>
</dbReference>
<evidence type="ECO:0000313" key="1">
    <source>
        <dbReference type="EMBL" id="KAL3609442.1"/>
    </source>
</evidence>
<sequence length="207" mass="23056">MMKLLGENRLNRRPHLHRSPINLDEYCPQSNFPLENSHLHHTAPLFRRPATVNNSKPEKRLSEGAQHVEKWKAGHATNSSKKSLCIKDDDLLDLTKMSEPHRILDTVFPRGASKDLQAKETREGRLSSNGGFSLQLAPLSSTISGSTSKGKEKIETGVEPKPCNSVVESLTKFLMKSTQREVTSCISWSMCKLALADFGVHVLLPAF</sequence>
<proteinExistence type="predicted"/>
<evidence type="ECO:0000313" key="2">
    <source>
        <dbReference type="Proteomes" id="UP000309997"/>
    </source>
</evidence>